<dbReference type="PANTHER" id="PTHR35871:SF1">
    <property type="entry name" value="CXC1-LIKE CYSTEINE CLUSTER ASSOCIATED WITH KDZ TRANSPOSASES DOMAIN-CONTAINING PROTEIN"/>
    <property type="match status" value="1"/>
</dbReference>
<dbReference type="VEuPathDB" id="FungiDB:VP01_4081g1"/>
<evidence type="ECO:0000313" key="3">
    <source>
        <dbReference type="Proteomes" id="UP000037035"/>
    </source>
</evidence>
<accession>A0A0L6URF2</accession>
<protein>
    <submittedName>
        <fullName evidence="2">Uncharacterized protein</fullName>
    </submittedName>
</protein>
<comment type="caution">
    <text evidence="2">The sequence shown here is derived from an EMBL/GenBank/DDBJ whole genome shotgun (WGS) entry which is preliminary data.</text>
</comment>
<dbReference type="EMBL" id="LAVV01009148">
    <property type="protein sequence ID" value="KNZ51128.1"/>
    <property type="molecule type" value="Genomic_DNA"/>
</dbReference>
<feature type="compositionally biased region" description="Polar residues" evidence="1">
    <location>
        <begin position="136"/>
        <end position="146"/>
    </location>
</feature>
<gene>
    <name evidence="2" type="ORF">VP01_4081g1</name>
</gene>
<keyword evidence="3" id="KW-1185">Reference proteome</keyword>
<dbReference type="PANTHER" id="PTHR35871">
    <property type="entry name" value="EXPRESSED PROTEIN"/>
    <property type="match status" value="1"/>
</dbReference>
<organism evidence="2 3">
    <name type="scientific">Puccinia sorghi</name>
    <dbReference type="NCBI Taxonomy" id="27349"/>
    <lineage>
        <taxon>Eukaryota</taxon>
        <taxon>Fungi</taxon>
        <taxon>Dikarya</taxon>
        <taxon>Basidiomycota</taxon>
        <taxon>Pucciniomycotina</taxon>
        <taxon>Pucciniomycetes</taxon>
        <taxon>Pucciniales</taxon>
        <taxon>Pucciniaceae</taxon>
        <taxon>Puccinia</taxon>
    </lineage>
</organism>
<evidence type="ECO:0000256" key="1">
    <source>
        <dbReference type="SAM" id="MobiDB-lite"/>
    </source>
</evidence>
<dbReference type="OrthoDB" id="2505908at2759"/>
<name>A0A0L6URF2_9BASI</name>
<reference evidence="2 3" key="1">
    <citation type="submission" date="2015-08" db="EMBL/GenBank/DDBJ databases">
        <title>Next Generation Sequencing and Analysis of the Genome of Puccinia sorghi L Schw, the Causal Agent of Maize Common Rust.</title>
        <authorList>
            <person name="Rochi L."/>
            <person name="Burguener G."/>
            <person name="Darino M."/>
            <person name="Turjanski A."/>
            <person name="Kreff E."/>
            <person name="Dieguez M.J."/>
            <person name="Sacco F."/>
        </authorList>
    </citation>
    <scope>NUCLEOTIDE SEQUENCE [LARGE SCALE GENOMIC DNA]</scope>
    <source>
        <strain evidence="2 3">RO10H11247</strain>
    </source>
</reference>
<dbReference type="Proteomes" id="UP000037035">
    <property type="component" value="Unassembled WGS sequence"/>
</dbReference>
<evidence type="ECO:0000313" key="2">
    <source>
        <dbReference type="EMBL" id="KNZ51128.1"/>
    </source>
</evidence>
<sequence length="318" mass="36254">INFLCNLTLKNPFFGGLLMRQRNIIIINYKIKQEIDLINESHQILDWCQEKDDLSDEEAEAAAEILCPISFPGDSEKMKSGVSKYCFPVSNPNNKSDKLVHQKLPQKTKHNYKMKGISVVGMNFNFMANWLKPTKKSSASLNPDQNCRSDDPNPDSPQSLSKEVDPPTVPECLRLDDLRGAKPVKDINVEFKKEHDELNSAIAFLKLEYKHCCLKYTRLNNLKYENQVARVARPVIAASLTAASSSNCHIQTNRKRKNFTSSIYEAKGLRSRANHVLKFKGLWPSHQSKSKKRETLLNNVELVKELKAWAEDQIPGHF</sequence>
<dbReference type="AlphaFoldDB" id="A0A0L6URF2"/>
<feature type="region of interest" description="Disordered" evidence="1">
    <location>
        <begin position="136"/>
        <end position="168"/>
    </location>
</feature>
<proteinExistence type="predicted"/>
<feature type="non-terminal residue" evidence="2">
    <location>
        <position position="1"/>
    </location>
</feature>